<evidence type="ECO:0008006" key="4">
    <source>
        <dbReference type="Google" id="ProtNLM"/>
    </source>
</evidence>
<dbReference type="RefSeq" id="WP_344694789.1">
    <property type="nucleotide sequence ID" value="NZ_BAABBF010000014.1"/>
</dbReference>
<evidence type="ECO:0000313" key="3">
    <source>
        <dbReference type="Proteomes" id="UP001500523"/>
    </source>
</evidence>
<sequence length="125" mass="13672">MSQDEGARPRRQERGKRAPRVDTGDRIVFRVNAEERQRLVSEAGELGISAYVRARLFGGGVRNRDALRKIAALHVAGRRIQQLAEKPGVNEFVIADTLGDVCAAIRGLVDELDDVVGDDEKAPAP</sequence>
<name>A0ABP7EZQ6_9SPHN</name>
<organism evidence="2 3">
    <name type="scientific">Sphingomonas cynarae</name>
    <dbReference type="NCBI Taxonomy" id="930197"/>
    <lineage>
        <taxon>Bacteria</taxon>
        <taxon>Pseudomonadati</taxon>
        <taxon>Pseudomonadota</taxon>
        <taxon>Alphaproteobacteria</taxon>
        <taxon>Sphingomonadales</taxon>
        <taxon>Sphingomonadaceae</taxon>
        <taxon>Sphingomonas</taxon>
    </lineage>
</organism>
<feature type="region of interest" description="Disordered" evidence="1">
    <location>
        <begin position="1"/>
        <end position="21"/>
    </location>
</feature>
<evidence type="ECO:0000256" key="1">
    <source>
        <dbReference type="SAM" id="MobiDB-lite"/>
    </source>
</evidence>
<evidence type="ECO:0000313" key="2">
    <source>
        <dbReference type="EMBL" id="GAA3724957.1"/>
    </source>
</evidence>
<reference evidence="3" key="1">
    <citation type="journal article" date="2019" name="Int. J. Syst. Evol. Microbiol.">
        <title>The Global Catalogue of Microorganisms (GCM) 10K type strain sequencing project: providing services to taxonomists for standard genome sequencing and annotation.</title>
        <authorList>
            <consortium name="The Broad Institute Genomics Platform"/>
            <consortium name="The Broad Institute Genome Sequencing Center for Infectious Disease"/>
            <person name="Wu L."/>
            <person name="Ma J."/>
        </authorList>
    </citation>
    <scope>NUCLEOTIDE SEQUENCE [LARGE SCALE GENOMIC DNA]</scope>
    <source>
        <strain evidence="3">JCM 17498</strain>
    </source>
</reference>
<proteinExistence type="predicted"/>
<dbReference type="Proteomes" id="UP001500523">
    <property type="component" value="Unassembled WGS sequence"/>
</dbReference>
<comment type="caution">
    <text evidence="2">The sequence shown here is derived from an EMBL/GenBank/DDBJ whole genome shotgun (WGS) entry which is preliminary data.</text>
</comment>
<accession>A0ABP7EZQ6</accession>
<keyword evidence="3" id="KW-1185">Reference proteome</keyword>
<protein>
    <recommendedName>
        <fullName evidence="4">MobB mobilization protein</fullName>
    </recommendedName>
</protein>
<dbReference type="EMBL" id="BAABBF010000014">
    <property type="protein sequence ID" value="GAA3724957.1"/>
    <property type="molecule type" value="Genomic_DNA"/>
</dbReference>
<gene>
    <name evidence="2" type="ORF">GCM10022268_36190</name>
</gene>